<gene>
    <name evidence="1" type="ORF">Prudu_013514</name>
</gene>
<dbReference type="AlphaFoldDB" id="A0A4Y1RFI1"/>
<sequence length="59" mass="6395">MHFLGDALYDFGQYGSKDCIFEPDAKNLMVAEATDITMELADKAVGKLGSTKSYTLVSS</sequence>
<reference evidence="1" key="1">
    <citation type="journal article" date="2019" name="Science">
        <title>Mutation of a bHLH transcription factor allowed almond domestication.</title>
        <authorList>
            <person name="Sanchez-Perez R."/>
            <person name="Pavan S."/>
            <person name="Mazzeo R."/>
            <person name="Moldovan C."/>
            <person name="Aiese Cigliano R."/>
            <person name="Del Cueto J."/>
            <person name="Ricciardi F."/>
            <person name="Lotti C."/>
            <person name="Ricciardi L."/>
            <person name="Dicenta F."/>
            <person name="Lopez-Marques R.L."/>
            <person name="Lindberg Moller B."/>
        </authorList>
    </citation>
    <scope>NUCLEOTIDE SEQUENCE</scope>
</reference>
<accession>A0A4Y1RFI1</accession>
<evidence type="ECO:0000313" key="1">
    <source>
        <dbReference type="EMBL" id="BBH02823.1"/>
    </source>
</evidence>
<name>A0A4Y1RFI1_PRUDU</name>
<proteinExistence type="predicted"/>
<organism evidence="1">
    <name type="scientific">Prunus dulcis</name>
    <name type="common">Almond</name>
    <name type="synonym">Amygdalus dulcis</name>
    <dbReference type="NCBI Taxonomy" id="3755"/>
    <lineage>
        <taxon>Eukaryota</taxon>
        <taxon>Viridiplantae</taxon>
        <taxon>Streptophyta</taxon>
        <taxon>Embryophyta</taxon>
        <taxon>Tracheophyta</taxon>
        <taxon>Spermatophyta</taxon>
        <taxon>Magnoliopsida</taxon>
        <taxon>eudicotyledons</taxon>
        <taxon>Gunneridae</taxon>
        <taxon>Pentapetalae</taxon>
        <taxon>rosids</taxon>
        <taxon>fabids</taxon>
        <taxon>Rosales</taxon>
        <taxon>Rosaceae</taxon>
        <taxon>Amygdaloideae</taxon>
        <taxon>Amygdaleae</taxon>
        <taxon>Prunus</taxon>
    </lineage>
</organism>
<protein>
    <submittedName>
        <fullName evidence="1">Dolichol phosphate-mannose biosynthesis regulatory protein-related protein</fullName>
    </submittedName>
</protein>
<dbReference type="EMBL" id="AP019301">
    <property type="protein sequence ID" value="BBH02823.1"/>
    <property type="molecule type" value="Genomic_DNA"/>
</dbReference>